<dbReference type="SMART" id="SM00463">
    <property type="entry name" value="SMR"/>
    <property type="match status" value="1"/>
</dbReference>
<dbReference type="OrthoDB" id="9808881at2"/>
<dbReference type="Gene3D" id="3.30.1370.110">
    <property type="match status" value="1"/>
</dbReference>
<gene>
    <name evidence="2" type="ORF">Sant_1929</name>
</gene>
<dbReference type="Proteomes" id="UP000019028">
    <property type="component" value="Chromosome"/>
</dbReference>
<dbReference type="InterPro" id="IPR047688">
    <property type="entry name" value="Endonuc_SmrA"/>
</dbReference>
<sequence length="188" mass="21473">MTYDDKELFNQAMEDVRPLKQRASVVYLAAKSAPSQRPAPARPSQENFLITELFAPQPCDTPLYFKQDGIQQGLIDKLGHGKYLIEARLNITRMPVMRARALLFEFMERVTQEECRTLLIIHGRGPSDDSHANRVRSFVARWLMQFVQVQAYCCAQPAHGGAGACYVALRKSARARGENRERHARRLR</sequence>
<dbReference type="GO" id="GO:0004520">
    <property type="term" value="F:DNA endonuclease activity"/>
    <property type="evidence" value="ECO:0007669"/>
    <property type="project" value="TreeGrafter"/>
</dbReference>
<dbReference type="EMBL" id="CP006569">
    <property type="protein sequence ID" value="AHF76981.1"/>
    <property type="molecule type" value="Genomic_DNA"/>
</dbReference>
<dbReference type="SUPFAM" id="SSF160443">
    <property type="entry name" value="SMR domain-like"/>
    <property type="match status" value="1"/>
</dbReference>
<dbReference type="NCBIfam" id="NF033154">
    <property type="entry name" value="endonuc_SmrA"/>
    <property type="match status" value="1"/>
</dbReference>
<name>W0HT41_9GAMM</name>
<keyword evidence="3" id="KW-1185">Reference proteome</keyword>
<accession>W0HT41</accession>
<dbReference type="InterPro" id="IPR002625">
    <property type="entry name" value="Smr_dom"/>
</dbReference>
<evidence type="ECO:0000313" key="2">
    <source>
        <dbReference type="EMBL" id="AHF76981.1"/>
    </source>
</evidence>
<proteinExistence type="predicted"/>
<dbReference type="RefSeq" id="WP_025422111.1">
    <property type="nucleotide sequence ID" value="NZ_CP006569.1"/>
</dbReference>
<evidence type="ECO:0000313" key="3">
    <source>
        <dbReference type="Proteomes" id="UP000019028"/>
    </source>
</evidence>
<evidence type="ECO:0000259" key="1">
    <source>
        <dbReference type="PROSITE" id="PS50828"/>
    </source>
</evidence>
<dbReference type="AlphaFoldDB" id="W0HT41"/>
<dbReference type="InterPro" id="IPR036063">
    <property type="entry name" value="Smr_dom_sf"/>
</dbReference>
<reference evidence="2 3" key="1">
    <citation type="journal article" date="2014" name="Genome Biol. Evol.">
        <title>Genome degeneration and adaptation in a nascent stage of symbiosis.</title>
        <authorList>
            <person name="Oakeson K.F."/>
            <person name="Gil R."/>
            <person name="Clayton A.L."/>
            <person name="Dunn D.M."/>
            <person name="von Niederhausern A.C."/>
            <person name="Hamil C."/>
            <person name="Aoyagi A."/>
            <person name="Duval B."/>
            <person name="Baca A."/>
            <person name="Silva F.J."/>
            <person name="Vallier A."/>
            <person name="Jackson D.G."/>
            <person name="Latorre A."/>
            <person name="Weiss R.B."/>
            <person name="Heddi A."/>
            <person name="Moya A."/>
            <person name="Dale C."/>
        </authorList>
    </citation>
    <scope>NUCLEOTIDE SEQUENCE [LARGE SCALE GENOMIC DNA]</scope>
    <source>
        <strain evidence="2 3">HS1</strain>
    </source>
</reference>
<protein>
    <submittedName>
        <fullName evidence="2">Smr protein/MutS2</fullName>
    </submittedName>
</protein>
<dbReference type="KEGG" id="sod:Sant_1929"/>
<dbReference type="PANTHER" id="PTHR35562:SF2">
    <property type="entry name" value="DNA ENDONUCLEASE SMRA-RELATED"/>
    <property type="match status" value="1"/>
</dbReference>
<dbReference type="HOGENOM" id="CLU_055978_1_2_6"/>
<dbReference type="Pfam" id="PF01713">
    <property type="entry name" value="Smr"/>
    <property type="match status" value="1"/>
</dbReference>
<dbReference type="PANTHER" id="PTHR35562">
    <property type="entry name" value="DNA ENDONUCLEASE SMRA-RELATED"/>
    <property type="match status" value="1"/>
</dbReference>
<dbReference type="PROSITE" id="PS50828">
    <property type="entry name" value="SMR"/>
    <property type="match status" value="1"/>
</dbReference>
<dbReference type="PATRIC" id="fig|1239307.3.peg.2125"/>
<feature type="domain" description="Smr" evidence="1">
    <location>
        <begin position="99"/>
        <end position="170"/>
    </location>
</feature>
<organism evidence="2 3">
    <name type="scientific">Sodalis praecaptivus</name>
    <dbReference type="NCBI Taxonomy" id="1239307"/>
    <lineage>
        <taxon>Bacteria</taxon>
        <taxon>Pseudomonadati</taxon>
        <taxon>Pseudomonadota</taxon>
        <taxon>Gammaproteobacteria</taxon>
        <taxon>Enterobacterales</taxon>
        <taxon>Bruguierivoracaceae</taxon>
        <taxon>Sodalis</taxon>
    </lineage>
</organism>